<feature type="region of interest" description="Disordered" evidence="1">
    <location>
        <begin position="32"/>
        <end position="67"/>
    </location>
</feature>
<name>A0A0F9F742_9ZZZZ</name>
<evidence type="ECO:0000256" key="1">
    <source>
        <dbReference type="SAM" id="MobiDB-lite"/>
    </source>
</evidence>
<protein>
    <submittedName>
        <fullName evidence="2">Uncharacterized protein</fullName>
    </submittedName>
</protein>
<comment type="caution">
    <text evidence="2">The sequence shown here is derived from an EMBL/GenBank/DDBJ whole genome shotgun (WGS) entry which is preliminary data.</text>
</comment>
<proteinExistence type="predicted"/>
<sequence>MALLSTAEILDELSEAARRMREVRKAALDLRSIRQGDEPNPTPLPIDLSQPGPGFRGEPIRTNTTTA</sequence>
<evidence type="ECO:0000313" key="2">
    <source>
        <dbReference type="EMBL" id="KKL46882.1"/>
    </source>
</evidence>
<organism evidence="2">
    <name type="scientific">marine sediment metagenome</name>
    <dbReference type="NCBI Taxonomy" id="412755"/>
    <lineage>
        <taxon>unclassified sequences</taxon>
        <taxon>metagenomes</taxon>
        <taxon>ecological metagenomes</taxon>
    </lineage>
</organism>
<accession>A0A0F9F742</accession>
<reference evidence="2" key="1">
    <citation type="journal article" date="2015" name="Nature">
        <title>Complex archaea that bridge the gap between prokaryotes and eukaryotes.</title>
        <authorList>
            <person name="Spang A."/>
            <person name="Saw J.H."/>
            <person name="Jorgensen S.L."/>
            <person name="Zaremba-Niedzwiedzka K."/>
            <person name="Martijn J."/>
            <person name="Lind A.E."/>
            <person name="van Eijk R."/>
            <person name="Schleper C."/>
            <person name="Guy L."/>
            <person name="Ettema T.J."/>
        </authorList>
    </citation>
    <scope>NUCLEOTIDE SEQUENCE</scope>
</reference>
<gene>
    <name evidence="2" type="ORF">LCGC14_2341120</name>
</gene>
<dbReference type="AlphaFoldDB" id="A0A0F9F742"/>
<dbReference type="EMBL" id="LAZR01033871">
    <property type="protein sequence ID" value="KKL46882.1"/>
    <property type="molecule type" value="Genomic_DNA"/>
</dbReference>